<protein>
    <submittedName>
        <fullName evidence="1">Uncharacterized protein</fullName>
    </submittedName>
</protein>
<gene>
    <name evidence="1" type="ORF">DVH24_014635</name>
</gene>
<name>A0A498KIR5_MALDO</name>
<sequence>MNFLLRHCKAANIFKLPTVAGARNLGENNIFVAVALALRNALLLAKGRGLENVCVEGKSPYTATPLPLQSSLQSKTSVAADSERFRMAQFSSPQVSHTLSLPRPPGACCKATTMASLSSSGKTAIASLKLSQGLWGSPELNLCPLRIKSKWLMEGPLLQAS</sequence>
<comment type="caution">
    <text evidence="1">The sequence shown here is derived from an EMBL/GenBank/DDBJ whole genome shotgun (WGS) entry which is preliminary data.</text>
</comment>
<keyword evidence="2" id="KW-1185">Reference proteome</keyword>
<evidence type="ECO:0000313" key="1">
    <source>
        <dbReference type="EMBL" id="RXI08069.1"/>
    </source>
</evidence>
<organism evidence="1 2">
    <name type="scientific">Malus domestica</name>
    <name type="common">Apple</name>
    <name type="synonym">Pyrus malus</name>
    <dbReference type="NCBI Taxonomy" id="3750"/>
    <lineage>
        <taxon>Eukaryota</taxon>
        <taxon>Viridiplantae</taxon>
        <taxon>Streptophyta</taxon>
        <taxon>Embryophyta</taxon>
        <taxon>Tracheophyta</taxon>
        <taxon>Spermatophyta</taxon>
        <taxon>Magnoliopsida</taxon>
        <taxon>eudicotyledons</taxon>
        <taxon>Gunneridae</taxon>
        <taxon>Pentapetalae</taxon>
        <taxon>rosids</taxon>
        <taxon>fabids</taxon>
        <taxon>Rosales</taxon>
        <taxon>Rosaceae</taxon>
        <taxon>Amygdaloideae</taxon>
        <taxon>Maleae</taxon>
        <taxon>Malus</taxon>
    </lineage>
</organism>
<dbReference type="Proteomes" id="UP000290289">
    <property type="component" value="Chromosome 1"/>
</dbReference>
<evidence type="ECO:0000313" key="2">
    <source>
        <dbReference type="Proteomes" id="UP000290289"/>
    </source>
</evidence>
<dbReference type="EMBL" id="RDQH01000327">
    <property type="protein sequence ID" value="RXI08069.1"/>
    <property type="molecule type" value="Genomic_DNA"/>
</dbReference>
<accession>A0A498KIR5</accession>
<reference evidence="1 2" key="1">
    <citation type="submission" date="2018-10" db="EMBL/GenBank/DDBJ databases">
        <title>A high-quality apple genome assembly.</title>
        <authorList>
            <person name="Hu J."/>
        </authorList>
    </citation>
    <scope>NUCLEOTIDE SEQUENCE [LARGE SCALE GENOMIC DNA]</scope>
    <source>
        <strain evidence="2">cv. HFTH1</strain>
        <tissue evidence="1">Young leaf</tissue>
    </source>
</reference>
<proteinExistence type="predicted"/>
<dbReference type="AlphaFoldDB" id="A0A498KIR5"/>